<dbReference type="AlphaFoldDB" id="R7Q6C8"/>
<dbReference type="KEGG" id="ccp:CHC_T00002775001"/>
<evidence type="ECO:0000313" key="1">
    <source>
        <dbReference type="EMBL" id="CDF34092.1"/>
    </source>
</evidence>
<reference evidence="2" key="1">
    <citation type="journal article" date="2013" name="Proc. Natl. Acad. Sci. U.S.A.">
        <title>Genome structure and metabolic features in the red seaweed Chondrus crispus shed light on evolution of the Archaeplastida.</title>
        <authorList>
            <person name="Collen J."/>
            <person name="Porcel B."/>
            <person name="Carre W."/>
            <person name="Ball S.G."/>
            <person name="Chaparro C."/>
            <person name="Tonon T."/>
            <person name="Barbeyron T."/>
            <person name="Michel G."/>
            <person name="Noel B."/>
            <person name="Valentin K."/>
            <person name="Elias M."/>
            <person name="Artiguenave F."/>
            <person name="Arun A."/>
            <person name="Aury J.M."/>
            <person name="Barbosa-Neto J.F."/>
            <person name="Bothwell J.H."/>
            <person name="Bouget F.Y."/>
            <person name="Brillet L."/>
            <person name="Cabello-Hurtado F."/>
            <person name="Capella-Gutierrez S."/>
            <person name="Charrier B."/>
            <person name="Cladiere L."/>
            <person name="Cock J.M."/>
            <person name="Coelho S.M."/>
            <person name="Colleoni C."/>
            <person name="Czjzek M."/>
            <person name="Da Silva C."/>
            <person name="Delage L."/>
            <person name="Denoeud F."/>
            <person name="Deschamps P."/>
            <person name="Dittami S.M."/>
            <person name="Gabaldon T."/>
            <person name="Gachon C.M."/>
            <person name="Groisillier A."/>
            <person name="Herve C."/>
            <person name="Jabbari K."/>
            <person name="Katinka M."/>
            <person name="Kloareg B."/>
            <person name="Kowalczyk N."/>
            <person name="Labadie K."/>
            <person name="Leblanc C."/>
            <person name="Lopez P.J."/>
            <person name="McLachlan D.H."/>
            <person name="Meslet-Cladiere L."/>
            <person name="Moustafa A."/>
            <person name="Nehr Z."/>
            <person name="Nyvall Collen P."/>
            <person name="Panaud O."/>
            <person name="Partensky F."/>
            <person name="Poulain J."/>
            <person name="Rensing S.A."/>
            <person name="Rousvoal S."/>
            <person name="Samson G."/>
            <person name="Symeonidi A."/>
            <person name="Weissenbach J."/>
            <person name="Zambounis A."/>
            <person name="Wincker P."/>
            <person name="Boyen C."/>
        </authorList>
    </citation>
    <scope>NUCLEOTIDE SEQUENCE [LARGE SCALE GENOMIC DNA]</scope>
    <source>
        <strain evidence="2">cv. Stackhouse</strain>
    </source>
</reference>
<dbReference type="EMBL" id="HG001673">
    <property type="protein sequence ID" value="CDF34092.1"/>
    <property type="molecule type" value="Genomic_DNA"/>
</dbReference>
<name>R7Q6C8_CHOCR</name>
<organism evidence="1 2">
    <name type="scientific">Chondrus crispus</name>
    <name type="common">Carrageen Irish moss</name>
    <name type="synonym">Polymorpha crispa</name>
    <dbReference type="NCBI Taxonomy" id="2769"/>
    <lineage>
        <taxon>Eukaryota</taxon>
        <taxon>Rhodophyta</taxon>
        <taxon>Florideophyceae</taxon>
        <taxon>Rhodymeniophycidae</taxon>
        <taxon>Gigartinales</taxon>
        <taxon>Gigartinaceae</taxon>
        <taxon>Chondrus</taxon>
    </lineage>
</organism>
<protein>
    <submittedName>
        <fullName evidence="1">Uncharacterized protein</fullName>
    </submittedName>
</protein>
<dbReference type="Gramene" id="CDF34092">
    <property type="protein sequence ID" value="CDF34092"/>
    <property type="gene ID" value="CHC_T00002775001"/>
</dbReference>
<evidence type="ECO:0000313" key="2">
    <source>
        <dbReference type="Proteomes" id="UP000012073"/>
    </source>
</evidence>
<dbReference type="Proteomes" id="UP000012073">
    <property type="component" value="Unassembled WGS sequence"/>
</dbReference>
<sequence length="68" mass="8183">MRRSAMPTTLRRWCRRRLTGLTTGESHPLRMFGERTRRDVRRRALQYYFLEMQRVNANGLGVTRESRA</sequence>
<dbReference type="RefSeq" id="XP_005713911.1">
    <property type="nucleotide sequence ID" value="XM_005713854.1"/>
</dbReference>
<accession>R7Q6C8</accession>
<proteinExistence type="predicted"/>
<keyword evidence="2" id="KW-1185">Reference proteome</keyword>
<gene>
    <name evidence="1" type="ORF">CHC_T00002775001</name>
</gene>
<dbReference type="GeneID" id="17321654"/>